<dbReference type="Gene3D" id="1.10.357.10">
    <property type="entry name" value="Tetracycline Repressor, domain 2"/>
    <property type="match status" value="1"/>
</dbReference>
<gene>
    <name evidence="6" type="ORF">GA0061101_10569</name>
</gene>
<evidence type="ECO:0000256" key="1">
    <source>
        <dbReference type="ARBA" id="ARBA00023015"/>
    </source>
</evidence>
<organism evidence="6 7">
    <name type="scientific">Rhizobium lusitanum</name>
    <dbReference type="NCBI Taxonomy" id="293958"/>
    <lineage>
        <taxon>Bacteria</taxon>
        <taxon>Pseudomonadati</taxon>
        <taxon>Pseudomonadota</taxon>
        <taxon>Alphaproteobacteria</taxon>
        <taxon>Hyphomicrobiales</taxon>
        <taxon>Rhizobiaceae</taxon>
        <taxon>Rhizobium/Agrobacterium group</taxon>
        <taxon>Rhizobium</taxon>
    </lineage>
</organism>
<evidence type="ECO:0000256" key="3">
    <source>
        <dbReference type="ARBA" id="ARBA00023163"/>
    </source>
</evidence>
<dbReference type="Gene3D" id="1.10.10.60">
    <property type="entry name" value="Homeodomain-like"/>
    <property type="match status" value="1"/>
</dbReference>
<dbReference type="InterPro" id="IPR001647">
    <property type="entry name" value="HTH_TetR"/>
</dbReference>
<evidence type="ECO:0000256" key="2">
    <source>
        <dbReference type="ARBA" id="ARBA00023125"/>
    </source>
</evidence>
<dbReference type="EMBL" id="FMAF01000005">
    <property type="protein sequence ID" value="SCB25861.1"/>
    <property type="molecule type" value="Genomic_DNA"/>
</dbReference>
<feature type="domain" description="HTH tetR-type" evidence="5">
    <location>
        <begin position="9"/>
        <end position="69"/>
    </location>
</feature>
<dbReference type="PROSITE" id="PS50977">
    <property type="entry name" value="HTH_TETR_2"/>
    <property type="match status" value="1"/>
</dbReference>
<keyword evidence="2 4" id="KW-0238">DNA-binding</keyword>
<dbReference type="Pfam" id="PF00440">
    <property type="entry name" value="TetR_N"/>
    <property type="match status" value="1"/>
</dbReference>
<dbReference type="OrthoDB" id="9798857at2"/>
<dbReference type="Proteomes" id="UP000199205">
    <property type="component" value="Unassembled WGS sequence"/>
</dbReference>
<dbReference type="PRINTS" id="PR00455">
    <property type="entry name" value="HTHTETR"/>
</dbReference>
<evidence type="ECO:0000256" key="4">
    <source>
        <dbReference type="PROSITE-ProRule" id="PRU00335"/>
    </source>
</evidence>
<dbReference type="InterPro" id="IPR009057">
    <property type="entry name" value="Homeodomain-like_sf"/>
</dbReference>
<evidence type="ECO:0000313" key="6">
    <source>
        <dbReference type="EMBL" id="SCB25861.1"/>
    </source>
</evidence>
<feature type="DNA-binding region" description="H-T-H motif" evidence="4">
    <location>
        <begin position="32"/>
        <end position="51"/>
    </location>
</feature>
<dbReference type="SUPFAM" id="SSF46689">
    <property type="entry name" value="Homeodomain-like"/>
    <property type="match status" value="1"/>
</dbReference>
<dbReference type="AlphaFoldDB" id="A0A1C3VDT5"/>
<dbReference type="InterPro" id="IPR036271">
    <property type="entry name" value="Tet_transcr_reg_TetR-rel_C_sf"/>
</dbReference>
<protein>
    <submittedName>
        <fullName evidence="6">Transcriptional regulator, TetR family</fullName>
    </submittedName>
</protein>
<keyword evidence="3" id="KW-0804">Transcription</keyword>
<dbReference type="PANTHER" id="PTHR47506:SF7">
    <property type="entry name" value="TRANSCRIPTIONAL REGULATORY PROTEIN"/>
    <property type="match status" value="1"/>
</dbReference>
<dbReference type="GO" id="GO:0003677">
    <property type="term" value="F:DNA binding"/>
    <property type="evidence" value="ECO:0007669"/>
    <property type="project" value="UniProtKB-UniRule"/>
</dbReference>
<evidence type="ECO:0000313" key="7">
    <source>
        <dbReference type="Proteomes" id="UP000199205"/>
    </source>
</evidence>
<evidence type="ECO:0000259" key="5">
    <source>
        <dbReference type="PROSITE" id="PS50977"/>
    </source>
</evidence>
<sequence length="195" mass="21275">MGRSQLEKQKTHERIVALAAKRLREEGLDGIGVADLMKEAGLTVGGFYKHFASRDELVAEAVESAVGSWRKHQEEKGIDPASIPLDAYVDNYLSERHRDHCGEGCAYAALTADMARSGDAVRAIATEGLRKNFEAMTARMPEPETREARQKAIIASCLMTGALGLARVANDEAFSKEILETVKQFVKDLPNGGTK</sequence>
<proteinExistence type="predicted"/>
<name>A0A1C3VDT5_9HYPH</name>
<dbReference type="PANTHER" id="PTHR47506">
    <property type="entry name" value="TRANSCRIPTIONAL REGULATORY PROTEIN"/>
    <property type="match status" value="1"/>
</dbReference>
<dbReference type="SUPFAM" id="SSF48498">
    <property type="entry name" value="Tetracyclin repressor-like, C-terminal domain"/>
    <property type="match status" value="1"/>
</dbReference>
<accession>A0A1C3VDT5</accession>
<reference evidence="6 7" key="1">
    <citation type="submission" date="2016-08" db="EMBL/GenBank/DDBJ databases">
        <authorList>
            <person name="Seilhamer J.J."/>
        </authorList>
    </citation>
    <scope>NUCLEOTIDE SEQUENCE [LARGE SCALE GENOMIC DNA]</scope>
    <source>
        <strain evidence="6 7">P1-7</strain>
    </source>
</reference>
<keyword evidence="1" id="KW-0805">Transcription regulation</keyword>
<dbReference type="RefSeq" id="WP_092573656.1">
    <property type="nucleotide sequence ID" value="NZ_FMAF01000005.1"/>
</dbReference>